<proteinExistence type="predicted"/>
<dbReference type="InterPro" id="IPR036179">
    <property type="entry name" value="Ig-like_dom_sf"/>
</dbReference>
<keyword evidence="6" id="KW-0472">Membrane</keyword>
<dbReference type="AlphaFoldDB" id="A0A7L4K4A2"/>
<dbReference type="GO" id="GO:0042130">
    <property type="term" value="P:negative regulation of T cell proliferation"/>
    <property type="evidence" value="ECO:0007669"/>
    <property type="project" value="TreeGrafter"/>
</dbReference>
<evidence type="ECO:0000256" key="1">
    <source>
        <dbReference type="ARBA" id="ARBA00004251"/>
    </source>
</evidence>
<dbReference type="InterPro" id="IPR013783">
    <property type="entry name" value="Ig-like_fold"/>
</dbReference>
<keyword evidence="4" id="KW-0732">Signal</keyword>
<dbReference type="OrthoDB" id="9983389at2759"/>
<protein>
    <submittedName>
        <fullName evidence="12">HHLA2 protein</fullName>
    </submittedName>
</protein>
<dbReference type="SUPFAM" id="SSF48726">
    <property type="entry name" value="Immunoglobulin"/>
    <property type="match status" value="1"/>
</dbReference>
<comment type="caution">
    <text evidence="12">The sequence shown here is derived from an EMBL/GenBank/DDBJ whole genome shotgun (WGS) entry which is preliminary data.</text>
</comment>
<evidence type="ECO:0000259" key="11">
    <source>
        <dbReference type="Pfam" id="PF07686"/>
    </source>
</evidence>
<keyword evidence="10" id="KW-0393">Immunoglobulin domain</keyword>
<keyword evidence="7" id="KW-1015">Disulfide bond</keyword>
<keyword evidence="13" id="KW-1185">Reference proteome</keyword>
<gene>
    <name evidence="12" type="primary">Hhla2</name>
    <name evidence="12" type="ORF">CEUAER_R09390</name>
</gene>
<evidence type="ECO:0000313" key="13">
    <source>
        <dbReference type="Proteomes" id="UP000519239"/>
    </source>
</evidence>
<comment type="subcellular location">
    <subcellularLocation>
        <location evidence="1">Cell membrane</location>
        <topology evidence="1">Single-pass type I membrane protein</topology>
    </subcellularLocation>
</comment>
<dbReference type="InterPro" id="IPR051713">
    <property type="entry name" value="T-cell_Activation_Regulation"/>
</dbReference>
<dbReference type="PANTHER" id="PTHR25466:SF14">
    <property type="entry name" value="BUTYROPHILIN SUBFAMILY 2 MEMBER A2-LIKE-RELATED"/>
    <property type="match status" value="1"/>
</dbReference>
<feature type="domain" description="Immunoglobulin V-set" evidence="11">
    <location>
        <begin position="7"/>
        <end position="53"/>
    </location>
</feature>
<evidence type="ECO:0000256" key="2">
    <source>
        <dbReference type="ARBA" id="ARBA00022475"/>
    </source>
</evidence>
<keyword evidence="9" id="KW-0325">Glycoprotein</keyword>
<dbReference type="Pfam" id="PF07686">
    <property type="entry name" value="V-set"/>
    <property type="match status" value="1"/>
</dbReference>
<evidence type="ECO:0000256" key="5">
    <source>
        <dbReference type="ARBA" id="ARBA00022989"/>
    </source>
</evidence>
<dbReference type="Gene3D" id="2.60.40.10">
    <property type="entry name" value="Immunoglobulins"/>
    <property type="match status" value="1"/>
</dbReference>
<dbReference type="PANTHER" id="PTHR25466">
    <property type="entry name" value="T-LYMPHOCYTE ACTIVATION ANTIGEN"/>
    <property type="match status" value="1"/>
</dbReference>
<keyword evidence="8" id="KW-0675">Receptor</keyword>
<evidence type="ECO:0000256" key="3">
    <source>
        <dbReference type="ARBA" id="ARBA00022692"/>
    </source>
</evidence>
<keyword evidence="2" id="KW-1003">Cell membrane</keyword>
<dbReference type="GO" id="GO:0006955">
    <property type="term" value="P:immune response"/>
    <property type="evidence" value="ECO:0007669"/>
    <property type="project" value="TreeGrafter"/>
</dbReference>
<reference evidence="12 13" key="1">
    <citation type="submission" date="2019-09" db="EMBL/GenBank/DDBJ databases">
        <title>Bird 10,000 Genomes (B10K) Project - Family phase.</title>
        <authorList>
            <person name="Zhang G."/>
        </authorList>
    </citation>
    <scope>NUCLEOTIDE SEQUENCE [LARGE SCALE GENOMIC DNA]</scope>
    <source>
        <strain evidence="12">B10K-CU-031-02</strain>
        <tissue evidence="12">Muscle</tissue>
    </source>
</reference>
<evidence type="ECO:0000256" key="9">
    <source>
        <dbReference type="ARBA" id="ARBA00023180"/>
    </source>
</evidence>
<evidence type="ECO:0000256" key="6">
    <source>
        <dbReference type="ARBA" id="ARBA00023136"/>
    </source>
</evidence>
<feature type="non-terminal residue" evidence="12">
    <location>
        <position position="1"/>
    </location>
</feature>
<dbReference type="GO" id="GO:0042102">
    <property type="term" value="P:positive regulation of T cell proliferation"/>
    <property type="evidence" value="ECO:0007669"/>
    <property type="project" value="TreeGrafter"/>
</dbReference>
<dbReference type="GO" id="GO:0071222">
    <property type="term" value="P:cellular response to lipopolysaccharide"/>
    <property type="evidence" value="ECO:0007669"/>
    <property type="project" value="TreeGrafter"/>
</dbReference>
<evidence type="ECO:0000313" key="12">
    <source>
        <dbReference type="EMBL" id="NXY47666.1"/>
    </source>
</evidence>
<dbReference type="GO" id="GO:0009897">
    <property type="term" value="C:external side of plasma membrane"/>
    <property type="evidence" value="ECO:0007669"/>
    <property type="project" value="TreeGrafter"/>
</dbReference>
<feature type="non-terminal residue" evidence="12">
    <location>
        <position position="56"/>
    </location>
</feature>
<evidence type="ECO:0000256" key="7">
    <source>
        <dbReference type="ARBA" id="ARBA00023157"/>
    </source>
</evidence>
<keyword evidence="5" id="KW-1133">Transmembrane helix</keyword>
<name>A0A7L4K4A2_9AVES</name>
<evidence type="ECO:0000256" key="10">
    <source>
        <dbReference type="ARBA" id="ARBA00023319"/>
    </source>
</evidence>
<sequence>DPDYRHRTHLFHENIPRGNASLKLNNLTINDEGSYNCYVGTQQTKTEVKVTLRVRG</sequence>
<organism evidence="12 13">
    <name type="scientific">Ceuthmochares aereus</name>
    <dbReference type="NCBI Taxonomy" id="1961834"/>
    <lineage>
        <taxon>Eukaryota</taxon>
        <taxon>Metazoa</taxon>
        <taxon>Chordata</taxon>
        <taxon>Craniata</taxon>
        <taxon>Vertebrata</taxon>
        <taxon>Euteleostomi</taxon>
        <taxon>Archelosauria</taxon>
        <taxon>Archosauria</taxon>
        <taxon>Dinosauria</taxon>
        <taxon>Saurischia</taxon>
        <taxon>Theropoda</taxon>
        <taxon>Coelurosauria</taxon>
        <taxon>Aves</taxon>
        <taxon>Neognathae</taxon>
        <taxon>Neoaves</taxon>
        <taxon>Otidimorphae</taxon>
        <taxon>Cuculiformes</taxon>
        <taxon>Cuculidae</taxon>
        <taxon>Ceuthmochares</taxon>
    </lineage>
</organism>
<dbReference type="GO" id="GO:0031295">
    <property type="term" value="P:T cell costimulation"/>
    <property type="evidence" value="ECO:0007669"/>
    <property type="project" value="TreeGrafter"/>
</dbReference>
<evidence type="ECO:0000256" key="4">
    <source>
        <dbReference type="ARBA" id="ARBA00022729"/>
    </source>
</evidence>
<dbReference type="GO" id="GO:0007166">
    <property type="term" value="P:cell surface receptor signaling pathway"/>
    <property type="evidence" value="ECO:0007669"/>
    <property type="project" value="TreeGrafter"/>
</dbReference>
<dbReference type="EMBL" id="VWPQ01006333">
    <property type="protein sequence ID" value="NXY47666.1"/>
    <property type="molecule type" value="Genomic_DNA"/>
</dbReference>
<keyword evidence="3" id="KW-0812">Transmembrane</keyword>
<accession>A0A7L4K4A2</accession>
<dbReference type="Proteomes" id="UP000519239">
    <property type="component" value="Unassembled WGS sequence"/>
</dbReference>
<evidence type="ECO:0000256" key="8">
    <source>
        <dbReference type="ARBA" id="ARBA00023170"/>
    </source>
</evidence>
<dbReference type="InterPro" id="IPR013106">
    <property type="entry name" value="Ig_V-set"/>
</dbReference>